<dbReference type="SUPFAM" id="SSF52540">
    <property type="entry name" value="P-loop containing nucleoside triphosphate hydrolases"/>
    <property type="match status" value="1"/>
</dbReference>
<dbReference type="Pfam" id="PF00685">
    <property type="entry name" value="Sulfotransfer_1"/>
    <property type="match status" value="1"/>
</dbReference>
<dbReference type="InterPro" id="IPR000863">
    <property type="entry name" value="Sulfotransferase_dom"/>
</dbReference>
<evidence type="ECO:0000256" key="2">
    <source>
        <dbReference type="ARBA" id="ARBA00022679"/>
    </source>
</evidence>
<accession>A0AAN8K3E3</accession>
<dbReference type="Proteomes" id="UP001347796">
    <property type="component" value="Unassembled WGS sequence"/>
</dbReference>
<dbReference type="AlphaFoldDB" id="A0AAN8K3E3"/>
<feature type="domain" description="Sulfotransferase" evidence="3">
    <location>
        <begin position="42"/>
        <end position="278"/>
    </location>
</feature>
<evidence type="ECO:0000259" key="3">
    <source>
        <dbReference type="Pfam" id="PF00685"/>
    </source>
</evidence>
<protein>
    <recommendedName>
        <fullName evidence="3">Sulfotransferase domain-containing protein</fullName>
    </recommendedName>
</protein>
<name>A0AAN8K3E3_PATCE</name>
<evidence type="ECO:0000313" key="5">
    <source>
        <dbReference type="Proteomes" id="UP001347796"/>
    </source>
</evidence>
<keyword evidence="5" id="KW-1185">Reference proteome</keyword>
<evidence type="ECO:0000313" key="4">
    <source>
        <dbReference type="EMBL" id="KAK6188508.1"/>
    </source>
</evidence>
<reference evidence="4 5" key="1">
    <citation type="submission" date="2024-01" db="EMBL/GenBank/DDBJ databases">
        <title>The genome of the rayed Mediterranean limpet Patella caerulea (Linnaeus, 1758).</title>
        <authorList>
            <person name="Anh-Thu Weber A."/>
            <person name="Halstead-Nussloch G."/>
        </authorList>
    </citation>
    <scope>NUCLEOTIDE SEQUENCE [LARGE SCALE GENOMIC DNA]</scope>
    <source>
        <strain evidence="4">AATW-2023a</strain>
        <tissue evidence="4">Whole specimen</tissue>
    </source>
</reference>
<organism evidence="4 5">
    <name type="scientific">Patella caerulea</name>
    <name type="common">Rayed Mediterranean limpet</name>
    <dbReference type="NCBI Taxonomy" id="87958"/>
    <lineage>
        <taxon>Eukaryota</taxon>
        <taxon>Metazoa</taxon>
        <taxon>Spiralia</taxon>
        <taxon>Lophotrochozoa</taxon>
        <taxon>Mollusca</taxon>
        <taxon>Gastropoda</taxon>
        <taxon>Patellogastropoda</taxon>
        <taxon>Patelloidea</taxon>
        <taxon>Patellidae</taxon>
        <taxon>Patella</taxon>
    </lineage>
</organism>
<dbReference type="Gene3D" id="3.40.50.300">
    <property type="entry name" value="P-loop containing nucleotide triphosphate hydrolases"/>
    <property type="match status" value="1"/>
</dbReference>
<gene>
    <name evidence="4" type="ORF">SNE40_004669</name>
</gene>
<proteinExistence type="inferred from homology"/>
<dbReference type="PANTHER" id="PTHR11783">
    <property type="entry name" value="SULFOTRANSFERASE SULT"/>
    <property type="match status" value="1"/>
</dbReference>
<sequence>MALVKIPDEAGKTISFIELNGRLLPKFDIDCLENVPSLPLRDDDVLICAYPKCGTHWLFEISRMLIENTTNVPVQPKDDFMIEFIPQKTLASLPSPRILNSHYRFQYLPKDLKKKKTKILYIRRNPKDAAVSFYNHSKKLSKYYEYDGEFKDYLKLFVDGKVDYGSWFEYVKEWEQIISTSDLPILELTYEGMKEDPVGGIRKISEFLGTTPTEELIRDINDRCSFANMSQRKGHLTGKVEGQSIMYRKGEVGDWKNWFTVALDEWFDQIYAHKMSDSKLQFKYSL</sequence>
<comment type="similarity">
    <text evidence="1">Belongs to the sulfotransferase 1 family.</text>
</comment>
<comment type="caution">
    <text evidence="4">The sequence shown here is derived from an EMBL/GenBank/DDBJ whole genome shotgun (WGS) entry which is preliminary data.</text>
</comment>
<dbReference type="InterPro" id="IPR027417">
    <property type="entry name" value="P-loop_NTPase"/>
</dbReference>
<dbReference type="GO" id="GO:0008146">
    <property type="term" value="F:sulfotransferase activity"/>
    <property type="evidence" value="ECO:0007669"/>
    <property type="project" value="InterPro"/>
</dbReference>
<dbReference type="EMBL" id="JAZGQO010000003">
    <property type="protein sequence ID" value="KAK6188508.1"/>
    <property type="molecule type" value="Genomic_DNA"/>
</dbReference>
<evidence type="ECO:0000256" key="1">
    <source>
        <dbReference type="ARBA" id="ARBA00005771"/>
    </source>
</evidence>
<keyword evidence="2" id="KW-0808">Transferase</keyword>